<evidence type="ECO:0000256" key="6">
    <source>
        <dbReference type="SAM" id="MobiDB-lite"/>
    </source>
</evidence>
<accession>A0AAV3NV72</accession>
<dbReference type="Pfam" id="PF00790">
    <property type="entry name" value="VHS"/>
    <property type="match status" value="1"/>
</dbReference>
<evidence type="ECO:0000256" key="5">
    <source>
        <dbReference type="ARBA" id="ARBA00023136"/>
    </source>
</evidence>
<feature type="region of interest" description="Disordered" evidence="6">
    <location>
        <begin position="377"/>
        <end position="440"/>
    </location>
</feature>
<protein>
    <submittedName>
        <fullName evidence="9">Uncharacterized protein</fullName>
    </submittedName>
</protein>
<dbReference type="InterPro" id="IPR002014">
    <property type="entry name" value="VHS_dom"/>
</dbReference>
<evidence type="ECO:0000256" key="2">
    <source>
        <dbReference type="ARBA" id="ARBA00007708"/>
    </source>
</evidence>
<dbReference type="InterPro" id="IPR008942">
    <property type="entry name" value="ENTH_VHS"/>
</dbReference>
<evidence type="ECO:0000256" key="3">
    <source>
        <dbReference type="ARBA" id="ARBA00022448"/>
    </source>
</evidence>
<feature type="domain" description="GAT" evidence="8">
    <location>
        <begin position="278"/>
        <end position="370"/>
    </location>
</feature>
<keyword evidence="4" id="KW-0653">Protein transport</keyword>
<dbReference type="Proteomes" id="UP001454036">
    <property type="component" value="Unassembled WGS sequence"/>
</dbReference>
<dbReference type="Gene3D" id="1.20.58.160">
    <property type="match status" value="1"/>
</dbReference>
<dbReference type="Pfam" id="PF03127">
    <property type="entry name" value="GAT"/>
    <property type="match status" value="1"/>
</dbReference>
<proteinExistence type="inferred from homology"/>
<keyword evidence="5" id="KW-0472">Membrane</keyword>
<dbReference type="GO" id="GO:0016020">
    <property type="term" value="C:membrane"/>
    <property type="evidence" value="ECO:0007669"/>
    <property type="project" value="UniProtKB-SubCell"/>
</dbReference>
<evidence type="ECO:0000313" key="10">
    <source>
        <dbReference type="Proteomes" id="UP001454036"/>
    </source>
</evidence>
<dbReference type="PANTHER" id="PTHR46646:SF5">
    <property type="entry name" value="TOM1-LIKE PROTEIN 2"/>
    <property type="match status" value="1"/>
</dbReference>
<comment type="caution">
    <text evidence="9">The sequence shown here is derived from an EMBL/GenBank/DDBJ whole genome shotgun (WGS) entry which is preliminary data.</text>
</comment>
<keyword evidence="3" id="KW-0813">Transport</keyword>
<dbReference type="CDD" id="cd03561">
    <property type="entry name" value="VHS"/>
    <property type="match status" value="1"/>
</dbReference>
<gene>
    <name evidence="9" type="ORF">LIER_35706</name>
</gene>
<dbReference type="PROSITE" id="PS50909">
    <property type="entry name" value="GAT"/>
    <property type="match status" value="1"/>
</dbReference>
<evidence type="ECO:0000256" key="4">
    <source>
        <dbReference type="ARBA" id="ARBA00022927"/>
    </source>
</evidence>
<evidence type="ECO:0000313" key="9">
    <source>
        <dbReference type="EMBL" id="GAA0143259.1"/>
    </source>
</evidence>
<dbReference type="GO" id="GO:0043130">
    <property type="term" value="F:ubiquitin binding"/>
    <property type="evidence" value="ECO:0007669"/>
    <property type="project" value="InterPro"/>
</dbReference>
<dbReference type="InterPro" id="IPR044836">
    <property type="entry name" value="TOL_plant"/>
</dbReference>
<keyword evidence="10" id="KW-1185">Reference proteome</keyword>
<organism evidence="9 10">
    <name type="scientific">Lithospermum erythrorhizon</name>
    <name type="common">Purple gromwell</name>
    <name type="synonym">Lithospermum officinale var. erythrorhizon</name>
    <dbReference type="NCBI Taxonomy" id="34254"/>
    <lineage>
        <taxon>Eukaryota</taxon>
        <taxon>Viridiplantae</taxon>
        <taxon>Streptophyta</taxon>
        <taxon>Embryophyta</taxon>
        <taxon>Tracheophyta</taxon>
        <taxon>Spermatophyta</taxon>
        <taxon>Magnoliopsida</taxon>
        <taxon>eudicotyledons</taxon>
        <taxon>Gunneridae</taxon>
        <taxon>Pentapetalae</taxon>
        <taxon>asterids</taxon>
        <taxon>lamiids</taxon>
        <taxon>Boraginales</taxon>
        <taxon>Boraginaceae</taxon>
        <taxon>Boraginoideae</taxon>
        <taxon>Lithospermeae</taxon>
        <taxon>Lithospermum</taxon>
    </lineage>
</organism>
<dbReference type="GO" id="GO:0043328">
    <property type="term" value="P:protein transport to vacuole involved in ubiquitin-dependent protein catabolic process via the multivesicular body sorting pathway"/>
    <property type="evidence" value="ECO:0007669"/>
    <property type="project" value="InterPro"/>
</dbReference>
<reference evidence="9 10" key="1">
    <citation type="submission" date="2024-01" db="EMBL/GenBank/DDBJ databases">
        <title>The complete chloroplast genome sequence of Lithospermum erythrorhizon: insights into the phylogenetic relationship among Boraginaceae species and the maternal lineages of purple gromwells.</title>
        <authorList>
            <person name="Okada T."/>
            <person name="Watanabe K."/>
        </authorList>
    </citation>
    <scope>NUCLEOTIDE SEQUENCE [LARGE SCALE GENOMIC DNA]</scope>
</reference>
<dbReference type="InterPro" id="IPR038425">
    <property type="entry name" value="GAT_sf"/>
</dbReference>
<dbReference type="Gene3D" id="1.25.40.90">
    <property type="match status" value="1"/>
</dbReference>
<dbReference type="GO" id="GO:0005737">
    <property type="term" value="C:cytoplasm"/>
    <property type="evidence" value="ECO:0007669"/>
    <property type="project" value="UniProtKB-ARBA"/>
</dbReference>
<comment type="subcellular location">
    <subcellularLocation>
        <location evidence="1">Membrane</location>
        <topology evidence="1">Peripheral membrane protein</topology>
    </subcellularLocation>
</comment>
<feature type="domain" description="VHS" evidence="7">
    <location>
        <begin position="90"/>
        <end position="217"/>
    </location>
</feature>
<dbReference type="SUPFAM" id="SSF89009">
    <property type="entry name" value="GAT-like domain"/>
    <property type="match status" value="1"/>
</dbReference>
<feature type="compositionally biased region" description="Polar residues" evidence="6">
    <location>
        <begin position="419"/>
        <end position="440"/>
    </location>
</feature>
<evidence type="ECO:0000259" key="7">
    <source>
        <dbReference type="PROSITE" id="PS50179"/>
    </source>
</evidence>
<dbReference type="AlphaFoldDB" id="A0AAV3NV72"/>
<dbReference type="PANTHER" id="PTHR46646">
    <property type="entry name" value="TOM1-LIKE PROTEIN 1"/>
    <property type="match status" value="1"/>
</dbReference>
<dbReference type="SMART" id="SM00288">
    <property type="entry name" value="VHS"/>
    <property type="match status" value="1"/>
</dbReference>
<sequence>MMQPHSKIEQPHAYLSQNYNNHHFTTSIPCPKTIVQKPLQTQTKMDKFDKLKLASSSFTDKLKTSSAQMKDLLKDLLNTPTPESKLVDEATLETLEEPNWGLNLRICSMINGDEISGSEVVKALKRKVVGKSVVSQRLSLELMEACTTNCDRVSSEVASEKVVEELVKMIEDTKVDQGNRVRAMQLIRAWGESKELEYLPIFRQTYESLKTKVLPSETPANLESYFEQQPLSPPPAYPVPPMGMQDEVPESFVAYSFQTVEEKKEFLVISRNSLEILSSILNTEGEPKPIKDKNDKRLKWIGGSAMVPPVACDGNMEELTVSMYEKCKHSLPVMQRIIQSTSDDEVMMFDALNLHDELQQITSKYEELAAALEPESPNISVAEEQQEGSDTKEAKPSTQDEKHTSTDKADSLKEEKTESSSVPKSTGQALQDTTQHEAQL</sequence>
<comment type="similarity">
    <text evidence="2">Belongs to the TOM1 family.</text>
</comment>
<dbReference type="InterPro" id="IPR004152">
    <property type="entry name" value="GAT_dom"/>
</dbReference>
<evidence type="ECO:0000259" key="8">
    <source>
        <dbReference type="PROSITE" id="PS50909"/>
    </source>
</evidence>
<name>A0AAV3NV72_LITER</name>
<dbReference type="PROSITE" id="PS50179">
    <property type="entry name" value="VHS"/>
    <property type="match status" value="1"/>
</dbReference>
<dbReference type="SUPFAM" id="SSF48464">
    <property type="entry name" value="ENTH/VHS domain"/>
    <property type="match status" value="1"/>
</dbReference>
<evidence type="ECO:0000256" key="1">
    <source>
        <dbReference type="ARBA" id="ARBA00004170"/>
    </source>
</evidence>
<dbReference type="GO" id="GO:0035091">
    <property type="term" value="F:phosphatidylinositol binding"/>
    <property type="evidence" value="ECO:0007669"/>
    <property type="project" value="InterPro"/>
</dbReference>
<dbReference type="EMBL" id="BAABME010015847">
    <property type="protein sequence ID" value="GAA0143259.1"/>
    <property type="molecule type" value="Genomic_DNA"/>
</dbReference>
<feature type="compositionally biased region" description="Basic and acidic residues" evidence="6">
    <location>
        <begin position="389"/>
        <end position="418"/>
    </location>
</feature>